<evidence type="ECO:0000256" key="3">
    <source>
        <dbReference type="ARBA" id="ARBA00023027"/>
    </source>
</evidence>
<dbReference type="PANTHER" id="PTHR43180:SF30">
    <property type="entry name" value="MOMILACTONE A SYNTHASE"/>
    <property type="match status" value="1"/>
</dbReference>
<evidence type="ECO:0000256" key="6">
    <source>
        <dbReference type="ARBA" id="ARBA00066693"/>
    </source>
</evidence>
<comment type="similarity">
    <text evidence="1">Belongs to the short-chain dehydrogenases/reductases (SDR) family.</text>
</comment>
<keyword evidence="2" id="KW-0560">Oxidoreductase</keyword>
<reference evidence="7" key="2">
    <citation type="submission" date="2020-08" db="EMBL/GenBank/DDBJ databases">
        <title>Plant Genome Project.</title>
        <authorList>
            <person name="Zhang R.-G."/>
        </authorList>
    </citation>
    <scope>NUCLEOTIDE SEQUENCE</scope>
    <source>
        <strain evidence="7">Huo1</strain>
        <tissue evidence="7">Leaf</tissue>
    </source>
</reference>
<dbReference type="AlphaFoldDB" id="A0A8X8YNA6"/>
<sequence length="251" mass="26612">MGSSLLVSSVAKRLEGKVALITDGCGGLSAATAKLFLQHGAKVVIADVNHHSLPVGDGTSFVHCDVTNEFHVQSAVDEAVSKHGKLDIMFNNAGNLDRVGRGIVDCTQADFEHVLRVNVVGVFLGTKHAARVMRRGGGGAIINTASVCGVVGGVATHAYTSSKHSVVGLTRNAAVEIGRYGIRVNCMSPFVFPSRMSRSLMGRAEEDPMDDVKLHLIGKKLEPEDVAEAVVYLASDESRYKARLVAQGFSQ</sequence>
<dbReference type="PROSITE" id="PS00061">
    <property type="entry name" value="ADH_SHORT"/>
    <property type="match status" value="1"/>
</dbReference>
<proteinExistence type="inferred from homology"/>
<dbReference type="SUPFAM" id="SSF51735">
    <property type="entry name" value="NAD(P)-binding Rossmann-fold domains"/>
    <property type="match status" value="1"/>
</dbReference>
<dbReference type="InterPro" id="IPR036291">
    <property type="entry name" value="NAD(P)-bd_dom_sf"/>
</dbReference>
<comment type="function">
    <text evidence="5">Involved in the biosynthesis of monoterpene natural products related to camphor. Catalayzes the oxidation of (+)-borneol to (+)-camphor. Shows absolute selectivity towards (+)-borneol. Catalyzes the oxidation of (+)-isoborneol to (-)-camphor. Shows absolute selectivity towards (+)-isoborneol.</text>
</comment>
<evidence type="ECO:0000313" key="7">
    <source>
        <dbReference type="EMBL" id="KAG6433115.1"/>
    </source>
</evidence>
<dbReference type="InterPro" id="IPR020904">
    <property type="entry name" value="Sc_DH/Rdtase_CS"/>
</dbReference>
<accession>A0A8X8YNA6</accession>
<evidence type="ECO:0000256" key="4">
    <source>
        <dbReference type="ARBA" id="ARBA00052851"/>
    </source>
</evidence>
<dbReference type="Proteomes" id="UP000298416">
    <property type="component" value="Unassembled WGS sequence"/>
</dbReference>
<dbReference type="FunFam" id="3.40.50.720:FF:000084">
    <property type="entry name" value="Short-chain dehydrogenase reductase"/>
    <property type="match status" value="1"/>
</dbReference>
<comment type="catalytic activity">
    <reaction evidence="4">
        <text>(1R,2S,4R)-borneol + NAD(+) = (1R,4R)-camphor + NADH + H(+)</text>
        <dbReference type="Rhea" id="RHEA:17329"/>
        <dbReference type="ChEBI" id="CHEBI:15378"/>
        <dbReference type="ChEBI" id="CHEBI:15393"/>
        <dbReference type="ChEBI" id="CHEBI:15396"/>
        <dbReference type="ChEBI" id="CHEBI:57540"/>
        <dbReference type="ChEBI" id="CHEBI:57945"/>
        <dbReference type="EC" id="1.1.1.198"/>
    </reaction>
    <physiologicalReaction direction="left-to-right" evidence="4">
        <dbReference type="Rhea" id="RHEA:17330"/>
    </physiologicalReaction>
</comment>
<dbReference type="Gene3D" id="3.40.50.720">
    <property type="entry name" value="NAD(P)-binding Rossmann-like Domain"/>
    <property type="match status" value="1"/>
</dbReference>
<evidence type="ECO:0000313" key="8">
    <source>
        <dbReference type="Proteomes" id="UP000298416"/>
    </source>
</evidence>
<dbReference type="InterPro" id="IPR002347">
    <property type="entry name" value="SDR_fam"/>
</dbReference>
<dbReference type="PANTHER" id="PTHR43180">
    <property type="entry name" value="3-OXOACYL-(ACYL-CARRIER-PROTEIN) REDUCTASE (AFU_ORTHOLOGUE AFUA_6G11210)"/>
    <property type="match status" value="1"/>
</dbReference>
<keyword evidence="8" id="KW-1185">Reference proteome</keyword>
<dbReference type="Pfam" id="PF13561">
    <property type="entry name" value="adh_short_C2"/>
    <property type="match status" value="1"/>
</dbReference>
<reference evidence="7" key="1">
    <citation type="submission" date="2018-01" db="EMBL/GenBank/DDBJ databases">
        <authorList>
            <person name="Mao J.F."/>
        </authorList>
    </citation>
    <scope>NUCLEOTIDE SEQUENCE</scope>
    <source>
        <strain evidence="7">Huo1</strain>
        <tissue evidence="7">Leaf</tissue>
    </source>
</reference>
<protein>
    <recommendedName>
        <fullName evidence="6">(+)-borneol dehydrogenase</fullName>
        <ecNumber evidence="6">1.1.1.198</ecNumber>
    </recommendedName>
</protein>
<evidence type="ECO:0000256" key="1">
    <source>
        <dbReference type="ARBA" id="ARBA00006484"/>
    </source>
</evidence>
<organism evidence="7">
    <name type="scientific">Salvia splendens</name>
    <name type="common">Scarlet sage</name>
    <dbReference type="NCBI Taxonomy" id="180675"/>
    <lineage>
        <taxon>Eukaryota</taxon>
        <taxon>Viridiplantae</taxon>
        <taxon>Streptophyta</taxon>
        <taxon>Embryophyta</taxon>
        <taxon>Tracheophyta</taxon>
        <taxon>Spermatophyta</taxon>
        <taxon>Magnoliopsida</taxon>
        <taxon>eudicotyledons</taxon>
        <taxon>Gunneridae</taxon>
        <taxon>Pentapetalae</taxon>
        <taxon>asterids</taxon>
        <taxon>lamiids</taxon>
        <taxon>Lamiales</taxon>
        <taxon>Lamiaceae</taxon>
        <taxon>Nepetoideae</taxon>
        <taxon>Mentheae</taxon>
        <taxon>Salviinae</taxon>
        <taxon>Salvia</taxon>
        <taxon>Salvia subgen. Calosphace</taxon>
        <taxon>core Calosphace</taxon>
    </lineage>
</organism>
<dbReference type="PRINTS" id="PR00080">
    <property type="entry name" value="SDRFAMILY"/>
</dbReference>
<dbReference type="PRINTS" id="PR00081">
    <property type="entry name" value="GDHRDH"/>
</dbReference>
<dbReference type="GO" id="GO:0047500">
    <property type="term" value="F:(+)-borneol dehydrogenase activity"/>
    <property type="evidence" value="ECO:0007669"/>
    <property type="project" value="UniProtKB-EC"/>
</dbReference>
<keyword evidence="3" id="KW-0520">NAD</keyword>
<comment type="caution">
    <text evidence="7">The sequence shown here is derived from an EMBL/GenBank/DDBJ whole genome shotgun (WGS) entry which is preliminary data.</text>
</comment>
<evidence type="ECO:0000256" key="2">
    <source>
        <dbReference type="ARBA" id="ARBA00023002"/>
    </source>
</evidence>
<name>A0A8X8YNA6_SALSN</name>
<dbReference type="EC" id="1.1.1.198" evidence="6"/>
<dbReference type="EMBL" id="PNBA02000002">
    <property type="protein sequence ID" value="KAG6433115.1"/>
    <property type="molecule type" value="Genomic_DNA"/>
</dbReference>
<gene>
    <name evidence="7" type="ORF">SASPL_104722</name>
</gene>
<evidence type="ECO:0000256" key="5">
    <source>
        <dbReference type="ARBA" id="ARBA00059271"/>
    </source>
</evidence>